<dbReference type="GO" id="GO:0004252">
    <property type="term" value="F:serine-type endopeptidase activity"/>
    <property type="evidence" value="ECO:0007669"/>
    <property type="project" value="InterPro"/>
</dbReference>
<feature type="domain" description="Peptidase S1" evidence="5">
    <location>
        <begin position="25"/>
        <end position="268"/>
    </location>
</feature>
<reference evidence="7" key="1">
    <citation type="submission" date="2025-08" db="UniProtKB">
        <authorList>
            <consortium name="RefSeq"/>
        </authorList>
    </citation>
    <scope>IDENTIFICATION</scope>
    <source>
        <strain evidence="7">11010-0011.00</strain>
        <tissue evidence="7">Whole body</tissue>
    </source>
</reference>
<keyword evidence="6" id="KW-1185">Reference proteome</keyword>
<dbReference type="PROSITE" id="PS50240">
    <property type="entry name" value="TRYPSIN_DOM"/>
    <property type="match status" value="1"/>
</dbReference>
<dbReference type="PROSITE" id="PS00134">
    <property type="entry name" value="TRYPSIN_HIS"/>
    <property type="match status" value="1"/>
</dbReference>
<dbReference type="PANTHER" id="PTHR24256">
    <property type="entry name" value="TRYPTASE-RELATED"/>
    <property type="match status" value="1"/>
</dbReference>
<feature type="chain" id="PRO_5026700163" evidence="4">
    <location>
        <begin position="19"/>
        <end position="274"/>
    </location>
</feature>
<dbReference type="Pfam" id="PF00089">
    <property type="entry name" value="Trypsin"/>
    <property type="match status" value="1"/>
</dbReference>
<dbReference type="PROSITE" id="PS00135">
    <property type="entry name" value="TRYPSIN_SER"/>
    <property type="match status" value="1"/>
</dbReference>
<keyword evidence="1" id="KW-1015">Disulfide bond</keyword>
<evidence type="ECO:0000313" key="7">
    <source>
        <dbReference type="RefSeq" id="XP_030385952.1"/>
    </source>
</evidence>
<organism evidence="6 7">
    <name type="scientific">Drosophila lebanonensis</name>
    <name type="common">Fruit fly</name>
    <name type="synonym">Scaptodrosophila lebanonensis</name>
    <dbReference type="NCBI Taxonomy" id="7225"/>
    <lineage>
        <taxon>Eukaryota</taxon>
        <taxon>Metazoa</taxon>
        <taxon>Ecdysozoa</taxon>
        <taxon>Arthropoda</taxon>
        <taxon>Hexapoda</taxon>
        <taxon>Insecta</taxon>
        <taxon>Pterygota</taxon>
        <taxon>Neoptera</taxon>
        <taxon>Endopterygota</taxon>
        <taxon>Diptera</taxon>
        <taxon>Brachycera</taxon>
        <taxon>Muscomorpha</taxon>
        <taxon>Ephydroidea</taxon>
        <taxon>Drosophilidae</taxon>
        <taxon>Scaptodrosophila</taxon>
    </lineage>
</organism>
<dbReference type="GeneID" id="115632836"/>
<evidence type="ECO:0000256" key="1">
    <source>
        <dbReference type="ARBA" id="ARBA00023157"/>
    </source>
</evidence>
<dbReference type="InterPro" id="IPR001314">
    <property type="entry name" value="Peptidase_S1A"/>
</dbReference>
<dbReference type="InterPro" id="IPR001254">
    <property type="entry name" value="Trypsin_dom"/>
</dbReference>
<dbReference type="InterPro" id="IPR018114">
    <property type="entry name" value="TRYPSIN_HIS"/>
</dbReference>
<dbReference type="SUPFAM" id="SSF50494">
    <property type="entry name" value="Trypsin-like serine proteases"/>
    <property type="match status" value="1"/>
</dbReference>
<evidence type="ECO:0000259" key="5">
    <source>
        <dbReference type="PROSITE" id="PS50240"/>
    </source>
</evidence>
<keyword evidence="4" id="KW-0732">Signal</keyword>
<dbReference type="InterPro" id="IPR033116">
    <property type="entry name" value="TRYPSIN_SER"/>
</dbReference>
<dbReference type="CDD" id="cd00190">
    <property type="entry name" value="Tryp_SPc"/>
    <property type="match status" value="1"/>
</dbReference>
<sequence>MALSIFMLILILGSTISARKDLDRLINGEAAQFMQFPHQVYYLKYITKTGWVHPCGGSIISKRIILTAAHCVSDKFKYLLIFLGKTNLDNEYEKGQQCFLLGRSRVIIHEEFDGHTLLNDIALIKMRYDIKFSEFIQPASLPMEELDYVNQTAVVSGWGSIIHDYNPKLHVGTKQLHHLNVTIISNEVCKKLVQEMVPAKPFTEAFICHRPTNGSPCNGDSGGPLILLDGSRTLVGITSHGVRGCDRYSPGIYTRISSYLGWIAKYENDTNFKR</sequence>
<keyword evidence="3" id="KW-0378">Hydrolase</keyword>
<dbReference type="FunFam" id="2.40.10.10:FF:000068">
    <property type="entry name" value="transmembrane protease serine 2"/>
    <property type="match status" value="1"/>
</dbReference>
<dbReference type="Proteomes" id="UP000504634">
    <property type="component" value="Unplaced"/>
</dbReference>
<evidence type="ECO:0000256" key="4">
    <source>
        <dbReference type="SAM" id="SignalP"/>
    </source>
</evidence>
<accession>A0A6J2UFR9</accession>
<proteinExistence type="inferred from homology"/>
<dbReference type="InterPro" id="IPR043504">
    <property type="entry name" value="Peptidase_S1_PA_chymotrypsin"/>
</dbReference>
<dbReference type="GO" id="GO:0006508">
    <property type="term" value="P:proteolysis"/>
    <property type="evidence" value="ECO:0007669"/>
    <property type="project" value="UniProtKB-KW"/>
</dbReference>
<evidence type="ECO:0000256" key="3">
    <source>
        <dbReference type="RuleBase" id="RU363034"/>
    </source>
</evidence>
<evidence type="ECO:0000313" key="6">
    <source>
        <dbReference type="Proteomes" id="UP000504634"/>
    </source>
</evidence>
<name>A0A6J2UFR9_DROLE</name>
<dbReference type="AlphaFoldDB" id="A0A6J2UFR9"/>
<dbReference type="InterPro" id="IPR009003">
    <property type="entry name" value="Peptidase_S1_PA"/>
</dbReference>
<dbReference type="Gene3D" id="2.40.10.10">
    <property type="entry name" value="Trypsin-like serine proteases"/>
    <property type="match status" value="1"/>
</dbReference>
<dbReference type="SMART" id="SM00020">
    <property type="entry name" value="Tryp_SPc"/>
    <property type="match status" value="1"/>
</dbReference>
<feature type="signal peptide" evidence="4">
    <location>
        <begin position="1"/>
        <end position="18"/>
    </location>
</feature>
<comment type="similarity">
    <text evidence="2">Belongs to the peptidase S1 family. CLIP subfamily.</text>
</comment>
<keyword evidence="3" id="KW-0645">Protease</keyword>
<gene>
    <name evidence="7" type="primary">LOC115632836</name>
</gene>
<dbReference type="RefSeq" id="XP_030385952.1">
    <property type="nucleotide sequence ID" value="XM_030530092.1"/>
</dbReference>
<dbReference type="InterPro" id="IPR051487">
    <property type="entry name" value="Ser/Thr_Proteases_Immune/Dev"/>
</dbReference>
<dbReference type="PRINTS" id="PR00722">
    <property type="entry name" value="CHYMOTRYPSIN"/>
</dbReference>
<evidence type="ECO:0000256" key="2">
    <source>
        <dbReference type="ARBA" id="ARBA00024195"/>
    </source>
</evidence>
<dbReference type="OrthoDB" id="5565075at2759"/>
<protein>
    <submittedName>
        <fullName evidence="7">Chymotrypsin-like</fullName>
    </submittedName>
</protein>
<keyword evidence="3" id="KW-0720">Serine protease</keyword>